<dbReference type="GO" id="GO:0005886">
    <property type="term" value="C:plasma membrane"/>
    <property type="evidence" value="ECO:0007669"/>
    <property type="project" value="TreeGrafter"/>
</dbReference>
<feature type="transmembrane region" description="Helical" evidence="7">
    <location>
        <begin position="35"/>
        <end position="53"/>
    </location>
</feature>
<proteinExistence type="inferred from homology"/>
<evidence type="ECO:0000256" key="7">
    <source>
        <dbReference type="SAM" id="Phobius"/>
    </source>
</evidence>
<evidence type="ECO:0000313" key="9">
    <source>
        <dbReference type="Proteomes" id="UP001177597"/>
    </source>
</evidence>
<comment type="similarity">
    <text evidence="2">Belongs to the nucleobase:cation symporter-2 (NCS2) (TC 2.A.40) family. Azg-like subfamily.</text>
</comment>
<organism evidence="8 9">
    <name type="scientific">Arsenophonus nasoniae</name>
    <name type="common">son-killer infecting Nasonia vitripennis</name>
    <dbReference type="NCBI Taxonomy" id="638"/>
    <lineage>
        <taxon>Bacteria</taxon>
        <taxon>Pseudomonadati</taxon>
        <taxon>Pseudomonadota</taxon>
        <taxon>Gammaproteobacteria</taxon>
        <taxon>Enterobacterales</taxon>
        <taxon>Morganellaceae</taxon>
        <taxon>Arsenophonus</taxon>
    </lineage>
</organism>
<dbReference type="InterPro" id="IPR045018">
    <property type="entry name" value="Azg-like"/>
</dbReference>
<evidence type="ECO:0000256" key="1">
    <source>
        <dbReference type="ARBA" id="ARBA00004141"/>
    </source>
</evidence>
<reference evidence="8" key="1">
    <citation type="submission" date="2023-04" db="EMBL/GenBank/DDBJ databases">
        <title>Genome dynamics across the evolutionary transition to endosymbiosis.</title>
        <authorList>
            <person name="Siozios S."/>
            <person name="Nadal-Jimenez P."/>
            <person name="Azagi T."/>
            <person name="Sprong H."/>
            <person name="Frost C.L."/>
            <person name="Parratt S.R."/>
            <person name="Taylor G."/>
            <person name="Brettell L."/>
            <person name="Lew K.C."/>
            <person name="Croft L."/>
            <person name="King K.C."/>
            <person name="Brockhurst M.A."/>
            <person name="Hypsa V."/>
            <person name="Novakova E."/>
            <person name="Darby A.C."/>
            <person name="Hurst G.D.D."/>
        </authorList>
    </citation>
    <scope>NUCLEOTIDE SEQUENCE</scope>
    <source>
        <strain evidence="8">AIh</strain>
    </source>
</reference>
<dbReference type="RefSeq" id="WP_280629141.1">
    <property type="nucleotide sequence ID" value="NZ_CP123498.1"/>
</dbReference>
<feature type="transmembrane region" description="Helical" evidence="7">
    <location>
        <begin position="208"/>
        <end position="226"/>
    </location>
</feature>
<accession>A0AA95K051</accession>
<protein>
    <submittedName>
        <fullName evidence="8">NCS2 family permease</fullName>
    </submittedName>
</protein>
<feature type="transmembrane region" description="Helical" evidence="7">
    <location>
        <begin position="395"/>
        <end position="422"/>
    </location>
</feature>
<feature type="transmembrane region" description="Helical" evidence="7">
    <location>
        <begin position="147"/>
        <end position="170"/>
    </location>
</feature>
<dbReference type="AlphaFoldDB" id="A0AA95K051"/>
<feature type="transmembrane region" description="Helical" evidence="7">
    <location>
        <begin position="176"/>
        <end position="201"/>
    </location>
</feature>
<evidence type="ECO:0000256" key="5">
    <source>
        <dbReference type="ARBA" id="ARBA00022989"/>
    </source>
</evidence>
<evidence type="ECO:0000256" key="3">
    <source>
        <dbReference type="ARBA" id="ARBA00022448"/>
    </source>
</evidence>
<feature type="transmembrane region" description="Helical" evidence="7">
    <location>
        <begin position="434"/>
        <end position="452"/>
    </location>
</feature>
<name>A0AA95K051_9GAMM</name>
<feature type="transmembrane region" description="Helical" evidence="7">
    <location>
        <begin position="113"/>
        <end position="135"/>
    </location>
</feature>
<gene>
    <name evidence="8" type="ORF">QE207_15600</name>
</gene>
<dbReference type="PANTHER" id="PTHR43337">
    <property type="entry name" value="XANTHINE/URACIL PERMEASE C887.17-RELATED"/>
    <property type="match status" value="1"/>
</dbReference>
<feature type="transmembrane region" description="Helical" evidence="7">
    <location>
        <begin position="366"/>
        <end position="383"/>
    </location>
</feature>
<dbReference type="Pfam" id="PF00860">
    <property type="entry name" value="Xan_ur_permease"/>
    <property type="match status" value="1"/>
</dbReference>
<feature type="transmembrane region" description="Helical" evidence="7">
    <location>
        <begin position="339"/>
        <end position="359"/>
    </location>
</feature>
<keyword evidence="3" id="KW-0813">Transport</keyword>
<keyword evidence="6 7" id="KW-0472">Membrane</keyword>
<dbReference type="PANTHER" id="PTHR43337:SF4">
    <property type="entry name" value="GUANINE_HYPOXANTHINE PERMEASE GHXQ"/>
    <property type="match status" value="1"/>
</dbReference>
<dbReference type="GO" id="GO:0015208">
    <property type="term" value="F:guanine transmembrane transporter activity"/>
    <property type="evidence" value="ECO:0007669"/>
    <property type="project" value="TreeGrafter"/>
</dbReference>
<comment type="subcellular location">
    <subcellularLocation>
        <location evidence="1">Membrane</location>
        <topology evidence="1">Multi-pass membrane protein</topology>
    </subcellularLocation>
</comment>
<feature type="transmembrane region" description="Helical" evidence="7">
    <location>
        <begin position="307"/>
        <end position="327"/>
    </location>
</feature>
<feature type="transmembrane region" description="Helical" evidence="7">
    <location>
        <begin position="65"/>
        <end position="84"/>
    </location>
</feature>
<dbReference type="Proteomes" id="UP001177597">
    <property type="component" value="Chromosome"/>
</dbReference>
<sequence>MSTNLPEAPSETQTTTALATFFKITERNSNVRQEILAGITTFLAMVYSVIVIPNMLSQAGFPPDTTFTVVCLVAGLGSLLMGLWANLPMAIGCTTSMCAFTAFSLVLGQQISIPIVLGIVFVMGVFLAIISISGIRTWILRNLPQGFAHGTAIGIGLFILLIAANGVGLISKNPQAGLPVALGAFTSFPAIMSLVGLAIIFGLEKHRIPGSILLVIVGISIVGLIFDPNIQFQGLFALPKLTDNSGQSLTFSLNIGAALQPQMLPYALALIITAIFDATGTLRAVASQANLLDKDDKVINGGKAFTVDSLSAIFAGLMGTSPAAVYLESTAGTAAGGKTGLTAVMVGMLFLLMIFLAPLSRLIPHYATAPALMYIGLLMLQNVSKLNGNDFVDTMSGLVCAVFIVFTCNIATGLMFGFMTLVIGRIFAKEWHRLNTSTLILTLLLVIFYYGGLAI</sequence>
<evidence type="ECO:0000256" key="6">
    <source>
        <dbReference type="ARBA" id="ARBA00023136"/>
    </source>
</evidence>
<dbReference type="InterPro" id="IPR006043">
    <property type="entry name" value="NCS2"/>
</dbReference>
<dbReference type="EMBL" id="CP123498">
    <property type="protein sequence ID" value="WGL95069.1"/>
    <property type="molecule type" value="Genomic_DNA"/>
</dbReference>
<evidence type="ECO:0000256" key="4">
    <source>
        <dbReference type="ARBA" id="ARBA00022692"/>
    </source>
</evidence>
<keyword evidence="5 7" id="KW-1133">Transmembrane helix</keyword>
<evidence type="ECO:0000256" key="2">
    <source>
        <dbReference type="ARBA" id="ARBA00005697"/>
    </source>
</evidence>
<evidence type="ECO:0000313" key="8">
    <source>
        <dbReference type="EMBL" id="WGL95069.1"/>
    </source>
</evidence>
<keyword evidence="4 7" id="KW-0812">Transmembrane</keyword>